<dbReference type="PROSITE" id="PS51257">
    <property type="entry name" value="PROKAR_LIPOPROTEIN"/>
    <property type="match status" value="1"/>
</dbReference>
<dbReference type="Gene3D" id="3.10.450.50">
    <property type="match status" value="1"/>
</dbReference>
<evidence type="ECO:0000313" key="3">
    <source>
        <dbReference type="Proteomes" id="UP000241507"/>
    </source>
</evidence>
<evidence type="ECO:0000313" key="2">
    <source>
        <dbReference type="EMBL" id="AVR45055.1"/>
    </source>
</evidence>
<sequence>MVILKNQPMKVFKLFPLFVLLIFASCDNQNRENENMEEETSFTNPEEMNRNWVNAWNSNQPDSLEAMTADDAVLLLEGGKMYDRDSISSWYEKGASMMKDLKTNAEIKNSDDHFAYEAGTYSHNYKNDSTDTKYEGTYVVIWERDSLDWKVKVMSITDKAPDSTAANME</sequence>
<protein>
    <recommendedName>
        <fullName evidence="1">DUF4440 domain-containing protein</fullName>
    </recommendedName>
</protein>
<keyword evidence="3" id="KW-1185">Reference proteome</keyword>
<dbReference type="EMBL" id="CP028136">
    <property type="protein sequence ID" value="AVR45055.1"/>
    <property type="molecule type" value="Genomic_DNA"/>
</dbReference>
<name>A0A2R3Z462_9FLAO</name>
<accession>A0A2R3Z462</accession>
<organism evidence="2 3">
    <name type="scientific">Christiangramia fulva</name>
    <dbReference type="NCBI Taxonomy" id="2126553"/>
    <lineage>
        <taxon>Bacteria</taxon>
        <taxon>Pseudomonadati</taxon>
        <taxon>Bacteroidota</taxon>
        <taxon>Flavobacteriia</taxon>
        <taxon>Flavobacteriales</taxon>
        <taxon>Flavobacteriaceae</taxon>
        <taxon>Christiangramia</taxon>
    </lineage>
</organism>
<dbReference type="Proteomes" id="UP000241507">
    <property type="component" value="Chromosome"/>
</dbReference>
<feature type="domain" description="DUF4440" evidence="1">
    <location>
        <begin position="49"/>
        <end position="151"/>
    </location>
</feature>
<proteinExistence type="predicted"/>
<reference evidence="3" key="1">
    <citation type="submission" date="2018-03" db="EMBL/GenBank/DDBJ databases">
        <title>Gramella fulva sp. nov., isolated from a dry surface of tidal flat.</title>
        <authorList>
            <person name="Hwang S.H."/>
            <person name="Hwang W.M."/>
            <person name="Kang K."/>
            <person name="Ahn T.-Y."/>
        </authorList>
    </citation>
    <scope>NUCLEOTIDE SEQUENCE [LARGE SCALE GENOMIC DNA]</scope>
    <source>
        <strain evidence="3">SH35</strain>
    </source>
</reference>
<dbReference type="InterPro" id="IPR027843">
    <property type="entry name" value="DUF4440"/>
</dbReference>
<dbReference type="SUPFAM" id="SSF54427">
    <property type="entry name" value="NTF2-like"/>
    <property type="match status" value="1"/>
</dbReference>
<dbReference type="KEGG" id="grs:C7S20_07100"/>
<evidence type="ECO:0000259" key="1">
    <source>
        <dbReference type="Pfam" id="PF14534"/>
    </source>
</evidence>
<dbReference type="Pfam" id="PF14534">
    <property type="entry name" value="DUF4440"/>
    <property type="match status" value="1"/>
</dbReference>
<dbReference type="AlphaFoldDB" id="A0A2R3Z462"/>
<dbReference type="InterPro" id="IPR032710">
    <property type="entry name" value="NTF2-like_dom_sf"/>
</dbReference>
<gene>
    <name evidence="2" type="ORF">C7S20_07100</name>
</gene>